<gene>
    <name evidence="1" type="ORF">PAP18089_01419</name>
</gene>
<organism evidence="1 2">
    <name type="scientific">Pandoraea apista</name>
    <dbReference type="NCBI Taxonomy" id="93218"/>
    <lineage>
        <taxon>Bacteria</taxon>
        <taxon>Pseudomonadati</taxon>
        <taxon>Pseudomonadota</taxon>
        <taxon>Betaproteobacteria</taxon>
        <taxon>Burkholderiales</taxon>
        <taxon>Burkholderiaceae</taxon>
        <taxon>Pandoraea</taxon>
    </lineage>
</organism>
<sequence length="109" mass="12201">MTRTQQRIATTNVLAQDVPFSIPAQQKADVVKLDRDTCLRYDLTGGPVYVTREAAESPYIEQALEWFTDAPGSIETGMTVVIAPGLECLFGFDPHASNRDAFFLYIWKN</sequence>
<reference evidence="1 2" key="1">
    <citation type="submission" date="2019-08" db="EMBL/GenBank/DDBJ databases">
        <authorList>
            <person name="Peeters C."/>
        </authorList>
    </citation>
    <scope>NUCLEOTIDE SEQUENCE [LARGE SCALE GENOMIC DNA]</scope>
    <source>
        <strain evidence="1 2">LMG 18089</strain>
    </source>
</reference>
<evidence type="ECO:0000313" key="2">
    <source>
        <dbReference type="Proteomes" id="UP000364291"/>
    </source>
</evidence>
<dbReference type="OrthoDB" id="9132031at2"/>
<dbReference type="RefSeq" id="WP_071069066.1">
    <property type="nucleotide sequence ID" value="NZ_CABPSX010000002.1"/>
</dbReference>
<dbReference type="EMBL" id="CABPSX010000002">
    <property type="protein sequence ID" value="VVG70459.1"/>
    <property type="molecule type" value="Genomic_DNA"/>
</dbReference>
<dbReference type="AlphaFoldDB" id="A0A5E5P3V1"/>
<proteinExistence type="predicted"/>
<evidence type="ECO:0000313" key="1">
    <source>
        <dbReference type="EMBL" id="VVG70459.1"/>
    </source>
</evidence>
<dbReference type="Proteomes" id="UP000364291">
    <property type="component" value="Unassembled WGS sequence"/>
</dbReference>
<protein>
    <submittedName>
        <fullName evidence="1">Uncharacterized protein</fullName>
    </submittedName>
</protein>
<accession>A0A5E5P3V1</accession>
<name>A0A5E5P3V1_9BURK</name>